<protein>
    <recommendedName>
        <fullName evidence="3">Arm DNA-binding domain-containing protein</fullName>
    </recommendedName>
</protein>
<dbReference type="Gene3D" id="1.10.150.130">
    <property type="match status" value="1"/>
</dbReference>
<keyword evidence="2" id="KW-0233">DNA recombination</keyword>
<evidence type="ECO:0000313" key="5">
    <source>
        <dbReference type="Proteomes" id="UP000270291"/>
    </source>
</evidence>
<sequence length="449" mass="51762">MEVTRELRLERLSKKKGTAPIRLIFRWDNLRLRLNSSESCRPGDWNEKQGRVKDKPGTFADVTNTILDRWTRAAVDAHQDARRNGERWDVERMEAEIRVRYQRLAAEAKGTPVAELPALPTVATRPRTLLEYMSDWCDYMESKVSLRSGAGLSSTYRRRLRHLSEELEEFSKVKKYPLTFQRMDMHFYDKFQDYQLTVLGNKVNTFSGYIKNIKNFLYWCEERDLPTTSKFHRWATPEQYVGADFLTAAELRQWAQLDLSTSAVTAYLTEHFPPVPVTPGRGRPPLQVADHQERIAYARDKFLQCCYTGLRISDADRMGPQHIHGELIKLATGKTGIVCIIPFLDDDVFKPVALVEQYASWGLPTCLPDVPTLDDYLPHLARLAGISRINVTSRVGRKTFVTLKIYQGMSRTEVMLATGHQTEKSFIRYLGTDEKELLESYRRTARKGA</sequence>
<evidence type="ECO:0000313" key="4">
    <source>
        <dbReference type="EMBL" id="RSK44668.1"/>
    </source>
</evidence>
<dbReference type="GO" id="GO:0015074">
    <property type="term" value="P:DNA integration"/>
    <property type="evidence" value="ECO:0007669"/>
    <property type="project" value="InterPro"/>
</dbReference>
<organism evidence="4 5">
    <name type="scientific">Hymenobacter perfusus</name>
    <dbReference type="NCBI Taxonomy" id="1236770"/>
    <lineage>
        <taxon>Bacteria</taxon>
        <taxon>Pseudomonadati</taxon>
        <taxon>Bacteroidota</taxon>
        <taxon>Cytophagia</taxon>
        <taxon>Cytophagales</taxon>
        <taxon>Hymenobacteraceae</taxon>
        <taxon>Hymenobacter</taxon>
    </lineage>
</organism>
<feature type="domain" description="Arm DNA-binding" evidence="3">
    <location>
        <begin position="14"/>
        <end position="92"/>
    </location>
</feature>
<dbReference type="GO" id="GO:0006310">
    <property type="term" value="P:DNA recombination"/>
    <property type="evidence" value="ECO:0007669"/>
    <property type="project" value="UniProtKB-KW"/>
</dbReference>
<reference evidence="4 5" key="1">
    <citation type="submission" date="2018-12" db="EMBL/GenBank/DDBJ databases">
        <authorList>
            <person name="Feng G."/>
            <person name="Zhu H."/>
        </authorList>
    </citation>
    <scope>NUCLEOTIDE SEQUENCE [LARGE SCALE GENOMIC DNA]</scope>
    <source>
        <strain evidence="4 5">LMG 26000</strain>
    </source>
</reference>
<evidence type="ECO:0000256" key="2">
    <source>
        <dbReference type="ARBA" id="ARBA00023172"/>
    </source>
</evidence>
<dbReference type="InterPro" id="IPR011010">
    <property type="entry name" value="DNA_brk_join_enz"/>
</dbReference>
<keyword evidence="1" id="KW-0238">DNA-binding</keyword>
<dbReference type="Gene3D" id="1.10.443.10">
    <property type="entry name" value="Intergrase catalytic core"/>
    <property type="match status" value="1"/>
</dbReference>
<dbReference type="AlphaFoldDB" id="A0A3R9MNK6"/>
<dbReference type="SUPFAM" id="SSF56349">
    <property type="entry name" value="DNA breaking-rejoining enzymes"/>
    <property type="match status" value="1"/>
</dbReference>
<accession>A0A3R9MNK6</accession>
<dbReference type="GO" id="GO:0003677">
    <property type="term" value="F:DNA binding"/>
    <property type="evidence" value="ECO:0007669"/>
    <property type="project" value="UniProtKB-KW"/>
</dbReference>
<comment type="caution">
    <text evidence="4">The sequence shown here is derived from an EMBL/GenBank/DDBJ whole genome shotgun (WGS) entry which is preliminary data.</text>
</comment>
<name>A0A3R9MNK6_9BACT</name>
<evidence type="ECO:0000256" key="1">
    <source>
        <dbReference type="ARBA" id="ARBA00023125"/>
    </source>
</evidence>
<proteinExistence type="predicted"/>
<dbReference type="OrthoDB" id="1493636at2"/>
<dbReference type="Proteomes" id="UP000270291">
    <property type="component" value="Unassembled WGS sequence"/>
</dbReference>
<dbReference type="EMBL" id="RWIU01000002">
    <property type="protein sequence ID" value="RSK44668.1"/>
    <property type="molecule type" value="Genomic_DNA"/>
</dbReference>
<evidence type="ECO:0000259" key="3">
    <source>
        <dbReference type="Pfam" id="PF17293"/>
    </source>
</evidence>
<dbReference type="RefSeq" id="WP_125436820.1">
    <property type="nucleotide sequence ID" value="NZ_RWIU01000002.1"/>
</dbReference>
<dbReference type="Pfam" id="PF17293">
    <property type="entry name" value="Arm-DNA-bind_5"/>
    <property type="match status" value="1"/>
</dbReference>
<dbReference type="InterPro" id="IPR035386">
    <property type="entry name" value="Arm-DNA-bind_5"/>
</dbReference>
<dbReference type="InterPro" id="IPR010998">
    <property type="entry name" value="Integrase_recombinase_N"/>
</dbReference>
<keyword evidence="5" id="KW-1185">Reference proteome</keyword>
<gene>
    <name evidence="4" type="ORF">EI293_09160</name>
</gene>
<dbReference type="InterPro" id="IPR013762">
    <property type="entry name" value="Integrase-like_cat_sf"/>
</dbReference>